<reference evidence="7" key="2">
    <citation type="submission" date="2023-08" db="EMBL/GenBank/DDBJ databases">
        <title>Nitrogen cycling bacteria in agricultural field soils.</title>
        <authorList>
            <person name="Jang J."/>
        </authorList>
    </citation>
    <scope>NUCLEOTIDE SEQUENCE</scope>
    <source>
        <strain evidence="7">PS3-36</strain>
    </source>
</reference>
<dbReference type="Proteomes" id="UP001178888">
    <property type="component" value="Unassembled WGS sequence"/>
</dbReference>
<evidence type="ECO:0000256" key="2">
    <source>
        <dbReference type="ARBA" id="ARBA00009012"/>
    </source>
</evidence>
<dbReference type="Pfam" id="PF01940">
    <property type="entry name" value="DUF92"/>
    <property type="match status" value="1"/>
</dbReference>
<evidence type="ECO:0000256" key="4">
    <source>
        <dbReference type="ARBA" id="ARBA00022989"/>
    </source>
</evidence>
<feature type="transmembrane region" description="Helical" evidence="6">
    <location>
        <begin position="181"/>
        <end position="205"/>
    </location>
</feature>
<dbReference type="RefSeq" id="WP_133334547.1">
    <property type="nucleotide sequence ID" value="NZ_JAVGVR010000001.1"/>
</dbReference>
<protein>
    <submittedName>
        <fullName evidence="8">DUF92 domain-containing protein</fullName>
    </submittedName>
</protein>
<dbReference type="InterPro" id="IPR002794">
    <property type="entry name" value="DUF92_TMEM19"/>
</dbReference>
<organism evidence="8 9">
    <name type="scientific">Bacillus salipaludis</name>
    <dbReference type="NCBI Taxonomy" id="2547811"/>
    <lineage>
        <taxon>Bacteria</taxon>
        <taxon>Bacillati</taxon>
        <taxon>Bacillota</taxon>
        <taxon>Bacilli</taxon>
        <taxon>Bacillales</taxon>
        <taxon>Bacillaceae</taxon>
        <taxon>Bacillus</taxon>
    </lineage>
</organism>
<evidence type="ECO:0000313" key="10">
    <source>
        <dbReference type="Proteomes" id="UP001178888"/>
    </source>
</evidence>
<gene>
    <name evidence="8" type="ORF">E2K98_12575</name>
    <name evidence="7" type="ORF">RCG21_25490</name>
</gene>
<dbReference type="PANTHER" id="PTHR13353">
    <property type="entry name" value="TRANSMEMBRANE PROTEIN 19"/>
    <property type="match status" value="1"/>
</dbReference>
<evidence type="ECO:0000256" key="6">
    <source>
        <dbReference type="SAM" id="Phobius"/>
    </source>
</evidence>
<dbReference type="Proteomes" id="UP000295132">
    <property type="component" value="Unassembled WGS sequence"/>
</dbReference>
<evidence type="ECO:0000256" key="3">
    <source>
        <dbReference type="ARBA" id="ARBA00022692"/>
    </source>
</evidence>
<comment type="similarity">
    <text evidence="2">Belongs to the TMEM19 family.</text>
</comment>
<reference evidence="8 9" key="1">
    <citation type="submission" date="2019-03" db="EMBL/GenBank/DDBJ databases">
        <title>Bacillus niacini sp. nov. a Nicotinate-Metabolizing Mesophile Isolated from Soil.</title>
        <authorList>
            <person name="Zhang G."/>
        </authorList>
    </citation>
    <scope>NUCLEOTIDE SEQUENCE [LARGE SCALE GENOMIC DNA]</scope>
    <source>
        <strain evidence="8 9">WN066</strain>
    </source>
</reference>
<dbReference type="EMBL" id="SMYO01000005">
    <property type="protein sequence ID" value="TDK61718.1"/>
    <property type="molecule type" value="Genomic_DNA"/>
</dbReference>
<comment type="subcellular location">
    <subcellularLocation>
        <location evidence="1">Membrane</location>
        <topology evidence="1">Multi-pass membrane protein</topology>
    </subcellularLocation>
</comment>
<dbReference type="EMBL" id="JAVGVR010000001">
    <property type="protein sequence ID" value="MDQ6599653.1"/>
    <property type="molecule type" value="Genomic_DNA"/>
</dbReference>
<proteinExistence type="inferred from homology"/>
<comment type="caution">
    <text evidence="8">The sequence shown here is derived from an EMBL/GenBank/DDBJ whole genome shotgun (WGS) entry which is preliminary data.</text>
</comment>
<evidence type="ECO:0000313" key="7">
    <source>
        <dbReference type="EMBL" id="MDQ6599653.1"/>
    </source>
</evidence>
<keyword evidence="5 6" id="KW-0472">Membrane</keyword>
<accession>A0A4R5VSG8</accession>
<feature type="transmembrane region" description="Helical" evidence="6">
    <location>
        <begin position="6"/>
        <end position="24"/>
    </location>
</feature>
<sequence length="262" mass="28503">MMEKWIIIAIIIFAGILAYLVKALTKSGALAAIIVGAAVMLGFGLNGLFLLGTFFVSSSLWSEYKSSVKKTIEEKLAKGATRDWRQVAANGGAAALFSLINFLQPNIIWLLAFAVSLASANSDTWASEIGSLSKKNPLFIRTFRPVERGTSGAISFLGTSAALAGALLIALLTLWLFHLHIFLAFLIFLFGFLGNLIDTLFGAFYQQLYKCSQCGIETERRIHCQKETLRIKGINYIDNDMVNFLSGLIAALLALGIVLLVV</sequence>
<evidence type="ECO:0000256" key="1">
    <source>
        <dbReference type="ARBA" id="ARBA00004141"/>
    </source>
</evidence>
<evidence type="ECO:0000256" key="5">
    <source>
        <dbReference type="ARBA" id="ARBA00023136"/>
    </source>
</evidence>
<keyword evidence="4 6" id="KW-1133">Transmembrane helix</keyword>
<name>A0A4R5VSG8_9BACI</name>
<dbReference type="GO" id="GO:0016020">
    <property type="term" value="C:membrane"/>
    <property type="evidence" value="ECO:0007669"/>
    <property type="project" value="UniProtKB-SubCell"/>
</dbReference>
<keyword evidence="3 6" id="KW-0812">Transmembrane</keyword>
<feature type="transmembrane region" description="Helical" evidence="6">
    <location>
        <begin position="31"/>
        <end position="56"/>
    </location>
</feature>
<feature type="transmembrane region" description="Helical" evidence="6">
    <location>
        <begin position="153"/>
        <end position="175"/>
    </location>
</feature>
<feature type="transmembrane region" description="Helical" evidence="6">
    <location>
        <begin position="241"/>
        <end position="261"/>
    </location>
</feature>
<dbReference type="AlphaFoldDB" id="A0A4R5VSG8"/>
<evidence type="ECO:0000313" key="9">
    <source>
        <dbReference type="Proteomes" id="UP000295132"/>
    </source>
</evidence>
<evidence type="ECO:0000313" key="8">
    <source>
        <dbReference type="EMBL" id="TDK61718.1"/>
    </source>
</evidence>
<dbReference type="PANTHER" id="PTHR13353:SF5">
    <property type="entry name" value="TRANSMEMBRANE PROTEIN 19"/>
    <property type="match status" value="1"/>
</dbReference>
<keyword evidence="10" id="KW-1185">Reference proteome</keyword>